<evidence type="ECO:0000313" key="1">
    <source>
        <dbReference type="EMBL" id="PNY17613.1"/>
    </source>
</evidence>
<dbReference type="AlphaFoldDB" id="A0A2K3PQP8"/>
<dbReference type="Proteomes" id="UP000236291">
    <property type="component" value="Unassembled WGS sequence"/>
</dbReference>
<gene>
    <name evidence="1" type="ORF">L195_g014361</name>
</gene>
<evidence type="ECO:0000313" key="2">
    <source>
        <dbReference type="Proteomes" id="UP000236291"/>
    </source>
</evidence>
<accession>A0A2K3PQP8</accession>
<name>A0A2K3PQP8_TRIPR</name>
<organism evidence="1 2">
    <name type="scientific">Trifolium pratense</name>
    <name type="common">Red clover</name>
    <dbReference type="NCBI Taxonomy" id="57577"/>
    <lineage>
        <taxon>Eukaryota</taxon>
        <taxon>Viridiplantae</taxon>
        <taxon>Streptophyta</taxon>
        <taxon>Embryophyta</taxon>
        <taxon>Tracheophyta</taxon>
        <taxon>Spermatophyta</taxon>
        <taxon>Magnoliopsida</taxon>
        <taxon>eudicotyledons</taxon>
        <taxon>Gunneridae</taxon>
        <taxon>Pentapetalae</taxon>
        <taxon>rosids</taxon>
        <taxon>fabids</taxon>
        <taxon>Fabales</taxon>
        <taxon>Fabaceae</taxon>
        <taxon>Papilionoideae</taxon>
        <taxon>50 kb inversion clade</taxon>
        <taxon>NPAAA clade</taxon>
        <taxon>Hologalegina</taxon>
        <taxon>IRL clade</taxon>
        <taxon>Trifolieae</taxon>
        <taxon>Trifolium</taxon>
    </lineage>
</organism>
<comment type="caution">
    <text evidence="1">The sequence shown here is derived from an EMBL/GenBank/DDBJ whole genome shotgun (WGS) entry which is preliminary data.</text>
</comment>
<proteinExistence type="predicted"/>
<reference evidence="1 2" key="2">
    <citation type="journal article" date="2017" name="Front. Plant Sci.">
        <title>Gene Classification and Mining of Molecular Markers Useful in Red Clover (Trifolium pratense) Breeding.</title>
        <authorList>
            <person name="Istvanek J."/>
            <person name="Dluhosova J."/>
            <person name="Dluhos P."/>
            <person name="Patkova L."/>
            <person name="Nedelnik J."/>
            <person name="Repkova J."/>
        </authorList>
    </citation>
    <scope>NUCLEOTIDE SEQUENCE [LARGE SCALE GENOMIC DNA]</scope>
    <source>
        <strain evidence="2">cv. Tatra</strain>
        <tissue evidence="1">Young leaves</tissue>
    </source>
</reference>
<protein>
    <submittedName>
        <fullName evidence="1">Uncharacterized protein</fullName>
    </submittedName>
</protein>
<sequence>MAPRDCDHVAEELHMAQFKNARNKIYLLVAPWRSGPAHGAMQGFSEDAFSLLAALWRRRAAHGAVKILAEMMEWKRSSPTSVDLMLRMSH</sequence>
<dbReference type="EMBL" id="ASHM01009515">
    <property type="protein sequence ID" value="PNY17613.1"/>
    <property type="molecule type" value="Genomic_DNA"/>
</dbReference>
<reference evidence="1 2" key="1">
    <citation type="journal article" date="2014" name="Am. J. Bot.">
        <title>Genome assembly and annotation for red clover (Trifolium pratense; Fabaceae).</title>
        <authorList>
            <person name="Istvanek J."/>
            <person name="Jaros M."/>
            <person name="Krenek A."/>
            <person name="Repkova J."/>
        </authorList>
    </citation>
    <scope>NUCLEOTIDE SEQUENCE [LARGE SCALE GENOMIC DNA]</scope>
    <source>
        <strain evidence="2">cv. Tatra</strain>
        <tissue evidence="1">Young leaves</tissue>
    </source>
</reference>